<dbReference type="CDD" id="cd22308">
    <property type="entry name" value="Af1548-like"/>
    <property type="match status" value="1"/>
</dbReference>
<dbReference type="EMBL" id="UOET01000330">
    <property type="protein sequence ID" value="VAW29162.1"/>
    <property type="molecule type" value="Genomic_DNA"/>
</dbReference>
<dbReference type="GO" id="GO:0009307">
    <property type="term" value="P:DNA restriction-modification system"/>
    <property type="evidence" value="ECO:0007669"/>
    <property type="project" value="InterPro"/>
</dbReference>
<evidence type="ECO:0000313" key="3">
    <source>
        <dbReference type="EMBL" id="VAW29162.1"/>
    </source>
</evidence>
<dbReference type="Pfam" id="PF22357">
    <property type="entry name" value="AF1548-like_C"/>
    <property type="match status" value="1"/>
</dbReference>
<sequence>MKNSGAGTLDVERALAAVKKSLYQGIGTHKIYQTAYRILKKSSRHSAGRYRLKKAIMELGPSGYPFEKFVGRLMESRGYQAKVNVIIQGKCVQHEVDVVARNHQEQIMIECKFHSDSKRNSDVKVALYIHSRFQDVAASWKQNEPDAGIQYKGMVVNNTRFSDDATRYAKCAGLKLVSWDYPGGNSLKDWIDQSGYHPVTSLSYLKKAEKQQLLEKNVVLCRDMKENEALLKALGIPDNRIKNVLSEASQLSGKL</sequence>
<proteinExistence type="predicted"/>
<organism evidence="3">
    <name type="scientific">hydrothermal vent metagenome</name>
    <dbReference type="NCBI Taxonomy" id="652676"/>
    <lineage>
        <taxon>unclassified sequences</taxon>
        <taxon>metagenomes</taxon>
        <taxon>ecological metagenomes</taxon>
    </lineage>
</organism>
<dbReference type="InterPro" id="IPR011856">
    <property type="entry name" value="tRNA_endonuc-like_dom_sf"/>
</dbReference>
<gene>
    <name evidence="3" type="ORF">MNBD_BACTEROID07-1084</name>
</gene>
<feature type="domain" description="AF1548-like C-terminal" evidence="2">
    <location>
        <begin position="198"/>
        <end position="250"/>
    </location>
</feature>
<feature type="domain" description="Restriction endonuclease type IV Mrr" evidence="1">
    <location>
        <begin position="62"/>
        <end position="178"/>
    </location>
</feature>
<dbReference type="SUPFAM" id="SSF52980">
    <property type="entry name" value="Restriction endonuclease-like"/>
    <property type="match status" value="1"/>
</dbReference>
<dbReference type="InterPro" id="IPR011335">
    <property type="entry name" value="Restrct_endonuc-II-like"/>
</dbReference>
<evidence type="ECO:0000259" key="2">
    <source>
        <dbReference type="Pfam" id="PF22357"/>
    </source>
</evidence>
<dbReference type="Pfam" id="PF04471">
    <property type="entry name" value="Mrr_cat"/>
    <property type="match status" value="1"/>
</dbReference>
<dbReference type="InterPro" id="IPR054374">
    <property type="entry name" value="AF1548-like_C"/>
</dbReference>
<dbReference type="GO" id="GO:0004519">
    <property type="term" value="F:endonuclease activity"/>
    <property type="evidence" value="ECO:0007669"/>
    <property type="project" value="InterPro"/>
</dbReference>
<reference evidence="3" key="1">
    <citation type="submission" date="2018-06" db="EMBL/GenBank/DDBJ databases">
        <authorList>
            <person name="Zhirakovskaya E."/>
        </authorList>
    </citation>
    <scope>NUCLEOTIDE SEQUENCE</scope>
</reference>
<dbReference type="Gene3D" id="3.40.1350.10">
    <property type="match status" value="1"/>
</dbReference>
<name>A0A3B0US81_9ZZZZ</name>
<accession>A0A3B0US81</accession>
<dbReference type="GO" id="GO:0003677">
    <property type="term" value="F:DNA binding"/>
    <property type="evidence" value="ECO:0007669"/>
    <property type="project" value="InterPro"/>
</dbReference>
<dbReference type="InterPro" id="IPR007560">
    <property type="entry name" value="Restrct_endonuc_IV_Mrr"/>
</dbReference>
<dbReference type="AlphaFoldDB" id="A0A3B0US81"/>
<evidence type="ECO:0000259" key="1">
    <source>
        <dbReference type="Pfam" id="PF04471"/>
    </source>
</evidence>
<protein>
    <submittedName>
        <fullName evidence="3">Uncharacterized protein</fullName>
    </submittedName>
</protein>